<reference evidence="1 2" key="1">
    <citation type="journal article" date="2018" name="Nat. Ecol. Evol.">
        <title>Pezizomycetes genomes reveal the molecular basis of ectomycorrhizal truffle lifestyle.</title>
        <authorList>
            <person name="Murat C."/>
            <person name="Payen T."/>
            <person name="Noel B."/>
            <person name="Kuo A."/>
            <person name="Morin E."/>
            <person name="Chen J."/>
            <person name="Kohler A."/>
            <person name="Krizsan K."/>
            <person name="Balestrini R."/>
            <person name="Da Silva C."/>
            <person name="Montanini B."/>
            <person name="Hainaut M."/>
            <person name="Levati E."/>
            <person name="Barry K.W."/>
            <person name="Belfiori B."/>
            <person name="Cichocki N."/>
            <person name="Clum A."/>
            <person name="Dockter R.B."/>
            <person name="Fauchery L."/>
            <person name="Guy J."/>
            <person name="Iotti M."/>
            <person name="Le Tacon F."/>
            <person name="Lindquist E.A."/>
            <person name="Lipzen A."/>
            <person name="Malagnac F."/>
            <person name="Mello A."/>
            <person name="Molinier V."/>
            <person name="Miyauchi S."/>
            <person name="Poulain J."/>
            <person name="Riccioni C."/>
            <person name="Rubini A."/>
            <person name="Sitrit Y."/>
            <person name="Splivallo R."/>
            <person name="Traeger S."/>
            <person name="Wang M."/>
            <person name="Zifcakova L."/>
            <person name="Wipf D."/>
            <person name="Zambonelli A."/>
            <person name="Paolocci F."/>
            <person name="Nowrousian M."/>
            <person name="Ottonello S."/>
            <person name="Baldrian P."/>
            <person name="Spatafora J.W."/>
            <person name="Henrissat B."/>
            <person name="Nagy L.G."/>
            <person name="Aury J.M."/>
            <person name="Wincker P."/>
            <person name="Grigoriev I.V."/>
            <person name="Bonfante P."/>
            <person name="Martin F.M."/>
        </authorList>
    </citation>
    <scope>NUCLEOTIDE SEQUENCE [LARGE SCALE GENOMIC DNA]</scope>
    <source>
        <strain evidence="1 2">RN42</strain>
    </source>
</reference>
<dbReference type="Proteomes" id="UP000275078">
    <property type="component" value="Unassembled WGS sequence"/>
</dbReference>
<sequence length="697" mass="79084">MASFSTLPAEIHLRIAYYISEPDLLELDRQLSLRKAEKVSQDFGERFRYECRPLRAQHTFHALSQVCKRQRSLYVASLYDITSAYHACPCWHARYYIHIMCGFGTVDESDPATREPESTHITDRLPTCSVKENAMAALITKSTEPEFNRFLEGIWRRIGYKGPSDKSALVQLVTKNGFLSDRLMSWLLLACGSLKLHYVVTLSDLLRGGIPDQEIINEWSRLDYATRLFDWLIGVYEKHCDQQTTSRHDNTEPQSGDLTKTTCCGGGVCVAESIARRLFSTVLDVRTFGIYYPLSRDRGVTESPLLSACSRLRCNTVRLLLDLGANPNWRRRQLRCDDVRLGRKSAPLPNDFSPILLILVGKTMQRFQSRFRRASDKPGCGREVSRFSDERPKAVTKRQVVQEQAITDKTVYILYLLYRAGYDFSHSTHSLATVIGSYGPPRFQGGTPIPIAVTADPPFIATPLYLLLTIEHDLTQPYYYLTVLEAFFLFGADVLDPALDATNNDLLEWIVAVGMQQVDTPSDGYLSYVRRATVRCLKIVLERATSLGRKLSGERALKAAYAASKALSKYAEETLVAGEEIRKQEERKSEVQVALGFSVQLLLHYTDIDELCLKQLKGGSGDDCGFFWEKVDTSMREGYGAEEEIRQYCDEKQGTLLERIEGWKCDQLPEIWPTVKYQPDGAVDILPVERLRGLMRE</sequence>
<gene>
    <name evidence="1" type="ORF">BJ508DRAFT_377977</name>
</gene>
<name>A0A3N4HYX8_ASCIM</name>
<organism evidence="1 2">
    <name type="scientific">Ascobolus immersus RN42</name>
    <dbReference type="NCBI Taxonomy" id="1160509"/>
    <lineage>
        <taxon>Eukaryota</taxon>
        <taxon>Fungi</taxon>
        <taxon>Dikarya</taxon>
        <taxon>Ascomycota</taxon>
        <taxon>Pezizomycotina</taxon>
        <taxon>Pezizomycetes</taxon>
        <taxon>Pezizales</taxon>
        <taxon>Ascobolaceae</taxon>
        <taxon>Ascobolus</taxon>
    </lineage>
</organism>
<proteinExistence type="predicted"/>
<evidence type="ECO:0000313" key="2">
    <source>
        <dbReference type="Proteomes" id="UP000275078"/>
    </source>
</evidence>
<protein>
    <submittedName>
        <fullName evidence="1">Uncharacterized protein</fullName>
    </submittedName>
</protein>
<keyword evidence="2" id="KW-1185">Reference proteome</keyword>
<accession>A0A3N4HYX8</accession>
<dbReference type="EMBL" id="ML119704">
    <property type="protein sequence ID" value="RPA79042.1"/>
    <property type="molecule type" value="Genomic_DNA"/>
</dbReference>
<evidence type="ECO:0000313" key="1">
    <source>
        <dbReference type="EMBL" id="RPA79042.1"/>
    </source>
</evidence>
<dbReference type="AlphaFoldDB" id="A0A3N4HYX8"/>